<comment type="caution">
    <text evidence="1">The sequence shown here is derived from an EMBL/GenBank/DDBJ whole genome shotgun (WGS) entry which is preliminary data.</text>
</comment>
<protein>
    <submittedName>
        <fullName evidence="1">Uncharacterized protein</fullName>
    </submittedName>
</protein>
<dbReference type="EMBL" id="JBBGZW010000001">
    <property type="protein sequence ID" value="MEJ5044953.1"/>
    <property type="molecule type" value="Genomic_DNA"/>
</dbReference>
<dbReference type="Proteomes" id="UP001362100">
    <property type="component" value="Unassembled WGS sequence"/>
</dbReference>
<proteinExistence type="predicted"/>
<organism evidence="1 2">
    <name type="scientific">Pantoea nemavictus</name>
    <dbReference type="NCBI Taxonomy" id="2726955"/>
    <lineage>
        <taxon>Bacteria</taxon>
        <taxon>Pseudomonadati</taxon>
        <taxon>Pseudomonadota</taxon>
        <taxon>Gammaproteobacteria</taxon>
        <taxon>Enterobacterales</taxon>
        <taxon>Erwiniaceae</taxon>
        <taxon>Pantoea</taxon>
    </lineage>
</organism>
<keyword evidence="2" id="KW-1185">Reference proteome</keyword>
<sequence length="339" mass="39420">MYTFRNTERNNKKASEFETKSLLYLLSMRVDSEDIETIAVDCFNDVTGGCSQFEKLWDIQSKNHSKLNPAKIGESLLTLYYNYLSDIDFYELILFTPHMKRDYLIDKSLTTYNVSNFTDKAQKGIRTKLLEKINGNKSGSVPPLFNDFMSVVCFVEDKFECVEYVKRVSKFKNHSSVSAKLYESMFNEIRDKQSVLKNSYIENKTVFKSHEVLNFNRHITKLDIHTLIISRLIGVDVFKNKMIPIPFFQLISGLDEEGINDLILECNSNLSRCFFDKNGCGDFWSVSEFIVNEVRNGRRNLEGIYFTLNSKFRYKKSYLNESTVKYLISLIITGFSDES</sequence>
<accession>A0ABU8PQG1</accession>
<gene>
    <name evidence="1" type="ORF">WH298_06980</name>
</gene>
<reference evidence="1 2" key="1">
    <citation type="submission" date="2023-12" db="EMBL/GenBank/DDBJ databases">
        <title>Gut-associated functions are favored during microbiome assembly across C. elegans life.</title>
        <authorList>
            <person name="Zimmermann J."/>
        </authorList>
    </citation>
    <scope>NUCLEOTIDE SEQUENCE [LARGE SCALE GENOMIC DNA]</scope>
    <source>
        <strain evidence="1 2">BIGb0393</strain>
    </source>
</reference>
<name>A0ABU8PQG1_9GAMM</name>
<evidence type="ECO:0000313" key="1">
    <source>
        <dbReference type="EMBL" id="MEJ5044953.1"/>
    </source>
</evidence>
<dbReference type="RefSeq" id="WP_180822546.1">
    <property type="nucleotide sequence ID" value="NZ_JACAWY010000001.1"/>
</dbReference>
<evidence type="ECO:0000313" key="2">
    <source>
        <dbReference type="Proteomes" id="UP001362100"/>
    </source>
</evidence>